<reference evidence="2 3" key="1">
    <citation type="journal article" date="2012" name="Stand. Genomic Sci.">
        <title>Genome sequence of the orange-pigmented seawater bacterium Owenweeksia hongkongensis type strain (UST20020801(T)).</title>
        <authorList>
            <person name="Riedel T."/>
            <person name="Held B."/>
            <person name="Nolan M."/>
            <person name="Lucas S."/>
            <person name="Lapidus A."/>
            <person name="Tice H."/>
            <person name="Del Rio T.G."/>
            <person name="Cheng J.F."/>
            <person name="Han C."/>
            <person name="Tapia R."/>
            <person name="Goodwin L.A."/>
            <person name="Pitluck S."/>
            <person name="Liolios K."/>
            <person name="Mavromatis K."/>
            <person name="Pagani I."/>
            <person name="Ivanova N."/>
            <person name="Mikhailova N."/>
            <person name="Pati A."/>
            <person name="Chen A."/>
            <person name="Palaniappan K."/>
            <person name="Rohde M."/>
            <person name="Tindall B.J."/>
            <person name="Detter J.C."/>
            <person name="Goker M."/>
            <person name="Woyke T."/>
            <person name="Bristow J."/>
            <person name="Eisen J.A."/>
            <person name="Markowitz V."/>
            <person name="Hugenholtz P."/>
            <person name="Klenk H.P."/>
            <person name="Kyrpides N.C."/>
        </authorList>
    </citation>
    <scope>NUCLEOTIDE SEQUENCE</scope>
    <source>
        <strain evidence="3">DSM 17368 / JCM 12287 / NRRL B-23963</strain>
    </source>
</reference>
<dbReference type="AlphaFoldDB" id="G8R5K1"/>
<accession>G8R5K1</accession>
<evidence type="ECO:0000259" key="1">
    <source>
        <dbReference type="PROSITE" id="PS51186"/>
    </source>
</evidence>
<sequence>MNITRIESKDGEHSTFTKDKVADFLFEHLEQYGDERVDIMKCLNYVFTKGGSITVAHEDDTIKGAVVLNDTGMEGYIPENILVYIAVHNSTRGQGVGGKLIEDVQSKTKGDIALHVEPDNPAKKLYEKLGFTNKYLEMRYKGK</sequence>
<dbReference type="OrthoDB" id="7585366at2"/>
<dbReference type="Gene3D" id="3.40.630.30">
    <property type="match status" value="1"/>
</dbReference>
<dbReference type="eggNOG" id="COG0456">
    <property type="taxonomic scope" value="Bacteria"/>
</dbReference>
<dbReference type="InterPro" id="IPR000182">
    <property type="entry name" value="GNAT_dom"/>
</dbReference>
<organism evidence="2 3">
    <name type="scientific">Owenweeksia hongkongensis (strain DSM 17368 / CIP 108786 / JCM 12287 / NRRL B-23963 / UST20020801)</name>
    <dbReference type="NCBI Taxonomy" id="926562"/>
    <lineage>
        <taxon>Bacteria</taxon>
        <taxon>Pseudomonadati</taxon>
        <taxon>Bacteroidota</taxon>
        <taxon>Flavobacteriia</taxon>
        <taxon>Flavobacteriales</taxon>
        <taxon>Owenweeksiaceae</taxon>
        <taxon>Owenweeksia</taxon>
    </lineage>
</organism>
<keyword evidence="3" id="KW-1185">Reference proteome</keyword>
<gene>
    <name evidence="2" type="ordered locus">Oweho_2303</name>
</gene>
<keyword evidence="2" id="KW-0808">Transferase</keyword>
<evidence type="ECO:0000313" key="3">
    <source>
        <dbReference type="Proteomes" id="UP000005631"/>
    </source>
</evidence>
<proteinExistence type="predicted"/>
<dbReference type="HOGENOM" id="CLU_142799_0_0_10"/>
<dbReference type="RefSeq" id="WP_014202624.1">
    <property type="nucleotide sequence ID" value="NC_016599.1"/>
</dbReference>
<dbReference type="STRING" id="926562.Oweho_2303"/>
<dbReference type="Pfam" id="PF13508">
    <property type="entry name" value="Acetyltransf_7"/>
    <property type="match status" value="1"/>
</dbReference>
<protein>
    <submittedName>
        <fullName evidence="2">Acetyltransferase</fullName>
    </submittedName>
</protein>
<dbReference type="PROSITE" id="PS51186">
    <property type="entry name" value="GNAT"/>
    <property type="match status" value="1"/>
</dbReference>
<name>G8R5K1_OWEHD</name>
<dbReference type="Proteomes" id="UP000005631">
    <property type="component" value="Chromosome"/>
</dbReference>
<dbReference type="PATRIC" id="fig|926562.3.peg.2320"/>
<dbReference type="InterPro" id="IPR016181">
    <property type="entry name" value="Acyl_CoA_acyltransferase"/>
</dbReference>
<dbReference type="GO" id="GO:0016747">
    <property type="term" value="F:acyltransferase activity, transferring groups other than amino-acyl groups"/>
    <property type="evidence" value="ECO:0007669"/>
    <property type="project" value="InterPro"/>
</dbReference>
<dbReference type="KEGG" id="oho:Oweho_2303"/>
<dbReference type="SUPFAM" id="SSF55729">
    <property type="entry name" value="Acyl-CoA N-acyltransferases (Nat)"/>
    <property type="match status" value="1"/>
</dbReference>
<dbReference type="EMBL" id="CP003156">
    <property type="protein sequence ID" value="AEV33275.1"/>
    <property type="molecule type" value="Genomic_DNA"/>
</dbReference>
<evidence type="ECO:0000313" key="2">
    <source>
        <dbReference type="EMBL" id="AEV33275.1"/>
    </source>
</evidence>
<feature type="domain" description="N-acetyltransferase" evidence="1">
    <location>
        <begin position="11"/>
        <end position="143"/>
    </location>
</feature>
<dbReference type="CDD" id="cd04301">
    <property type="entry name" value="NAT_SF"/>
    <property type="match status" value="1"/>
</dbReference>